<sequence length="123" mass="13435">MTFSFLGINHVQLAAPKGCEAAARAFFGGVLGWPELPKPEPLARRGGVWFRCGAHQVHIGVQRDFSPATKAHPAFAVRGLDALIARLAARGYAVTPDDARGEEGVRRFYANDPFGNRLEFMEL</sequence>
<reference evidence="2 3" key="1">
    <citation type="submission" date="2021-03" db="EMBL/GenBank/DDBJ databases">
        <title>Paenibacillus artemisicola MWE-103 whole genome sequence.</title>
        <authorList>
            <person name="Ham Y.J."/>
        </authorList>
    </citation>
    <scope>NUCLEOTIDE SEQUENCE [LARGE SCALE GENOMIC DNA]</scope>
    <source>
        <strain evidence="2 3">MWE-103</strain>
    </source>
</reference>
<comment type="caution">
    <text evidence="2">The sequence shown here is derived from an EMBL/GenBank/DDBJ whole genome shotgun (WGS) entry which is preliminary data.</text>
</comment>
<dbReference type="RefSeq" id="WP_208848435.1">
    <property type="nucleotide sequence ID" value="NZ_JAGGDJ010000011.1"/>
</dbReference>
<protein>
    <submittedName>
        <fullName evidence="2">VOC family protein</fullName>
    </submittedName>
</protein>
<keyword evidence="3" id="KW-1185">Reference proteome</keyword>
<name>A0ABS3WB95_9BACL</name>
<dbReference type="InterPro" id="IPR004360">
    <property type="entry name" value="Glyas_Fos-R_dOase_dom"/>
</dbReference>
<dbReference type="SUPFAM" id="SSF54593">
    <property type="entry name" value="Glyoxalase/Bleomycin resistance protein/Dihydroxybiphenyl dioxygenase"/>
    <property type="match status" value="1"/>
</dbReference>
<dbReference type="Gene3D" id="3.10.180.10">
    <property type="entry name" value="2,3-Dihydroxybiphenyl 1,2-Dioxygenase, domain 1"/>
    <property type="match status" value="1"/>
</dbReference>
<dbReference type="Proteomes" id="UP000670947">
    <property type="component" value="Unassembled WGS sequence"/>
</dbReference>
<evidence type="ECO:0000313" key="2">
    <source>
        <dbReference type="EMBL" id="MBO7745591.1"/>
    </source>
</evidence>
<dbReference type="InterPro" id="IPR029068">
    <property type="entry name" value="Glyas_Bleomycin-R_OHBP_Dase"/>
</dbReference>
<dbReference type="EMBL" id="JAGGDJ010000011">
    <property type="protein sequence ID" value="MBO7745591.1"/>
    <property type="molecule type" value="Genomic_DNA"/>
</dbReference>
<evidence type="ECO:0000259" key="1">
    <source>
        <dbReference type="PROSITE" id="PS51819"/>
    </source>
</evidence>
<organism evidence="2 3">
    <name type="scientific">Paenibacillus artemisiicola</name>
    <dbReference type="NCBI Taxonomy" id="1172618"/>
    <lineage>
        <taxon>Bacteria</taxon>
        <taxon>Bacillati</taxon>
        <taxon>Bacillota</taxon>
        <taxon>Bacilli</taxon>
        <taxon>Bacillales</taxon>
        <taxon>Paenibacillaceae</taxon>
        <taxon>Paenibacillus</taxon>
    </lineage>
</organism>
<gene>
    <name evidence="2" type="ORF">I8J29_15380</name>
</gene>
<dbReference type="PANTHER" id="PTHR39175:SF1">
    <property type="entry name" value="FAMILY PROTEIN, PUTATIVE (AFU_ORTHOLOGUE AFUA_3G15060)-RELATED"/>
    <property type="match status" value="1"/>
</dbReference>
<dbReference type="PANTHER" id="PTHR39175">
    <property type="entry name" value="FAMILY PROTEIN, PUTATIVE (AFU_ORTHOLOGUE AFUA_3G15060)-RELATED"/>
    <property type="match status" value="1"/>
</dbReference>
<feature type="domain" description="VOC" evidence="1">
    <location>
        <begin position="7"/>
        <end position="123"/>
    </location>
</feature>
<dbReference type="PROSITE" id="PS51819">
    <property type="entry name" value="VOC"/>
    <property type="match status" value="1"/>
</dbReference>
<dbReference type="Pfam" id="PF00903">
    <property type="entry name" value="Glyoxalase"/>
    <property type="match status" value="1"/>
</dbReference>
<accession>A0ABS3WB95</accession>
<dbReference type="InterPro" id="IPR037523">
    <property type="entry name" value="VOC_core"/>
</dbReference>
<evidence type="ECO:0000313" key="3">
    <source>
        <dbReference type="Proteomes" id="UP000670947"/>
    </source>
</evidence>
<proteinExistence type="predicted"/>